<evidence type="ECO:0008006" key="3">
    <source>
        <dbReference type="Google" id="ProtNLM"/>
    </source>
</evidence>
<dbReference type="Pfam" id="PF00300">
    <property type="entry name" value="His_Phos_1"/>
    <property type="match status" value="1"/>
</dbReference>
<sequence>MVETTIIFLRHGAVKNDKRIIYGRLPGFPLSELGIEQVKKSAQSLSRYPISRIYTSPLLRTGQTAKILSKKLHLQPKISELLIEVKLIFQGMPIDEYKKKIQAHLYDQKYLKKGQESIGQIERRMLRFVKMIEKRHKNKTVLVVSHGDPIVILKAVTTGQKFTWEYKRDNYLITAGWMILKVVKDKFNWQNTS</sequence>
<dbReference type="PANTHER" id="PTHR48100">
    <property type="entry name" value="BROAD-SPECIFICITY PHOSPHATASE YOR283W-RELATED"/>
    <property type="match status" value="1"/>
</dbReference>
<reference evidence="1 2" key="1">
    <citation type="journal article" date="2016" name="Nat. Commun.">
        <title>Thousands of microbial genomes shed light on interconnected biogeochemical processes in an aquifer system.</title>
        <authorList>
            <person name="Anantharaman K."/>
            <person name="Brown C.T."/>
            <person name="Hug L.A."/>
            <person name="Sharon I."/>
            <person name="Castelle C.J."/>
            <person name="Probst A.J."/>
            <person name="Thomas B.C."/>
            <person name="Singh A."/>
            <person name="Wilkins M.J."/>
            <person name="Karaoz U."/>
            <person name="Brodie E.L."/>
            <person name="Williams K.H."/>
            <person name="Hubbard S.S."/>
            <person name="Banfield J.F."/>
        </authorList>
    </citation>
    <scope>NUCLEOTIDE SEQUENCE [LARGE SCALE GENOMIC DNA]</scope>
</reference>
<accession>A0A1F5YQU6</accession>
<dbReference type="InterPro" id="IPR013078">
    <property type="entry name" value="His_Pase_superF_clade-1"/>
</dbReference>
<dbReference type="Proteomes" id="UP000176665">
    <property type="component" value="Unassembled WGS sequence"/>
</dbReference>
<evidence type="ECO:0000313" key="2">
    <source>
        <dbReference type="Proteomes" id="UP000176665"/>
    </source>
</evidence>
<evidence type="ECO:0000313" key="1">
    <source>
        <dbReference type="EMBL" id="OGG02485.1"/>
    </source>
</evidence>
<dbReference type="SMART" id="SM00855">
    <property type="entry name" value="PGAM"/>
    <property type="match status" value="1"/>
</dbReference>
<dbReference type="InterPro" id="IPR050275">
    <property type="entry name" value="PGM_Phosphatase"/>
</dbReference>
<dbReference type="GO" id="GO:0016791">
    <property type="term" value="F:phosphatase activity"/>
    <property type="evidence" value="ECO:0007669"/>
    <property type="project" value="TreeGrafter"/>
</dbReference>
<gene>
    <name evidence="1" type="ORF">A2W14_01645</name>
</gene>
<dbReference type="STRING" id="1798371.A2W14_01645"/>
<dbReference type="GO" id="GO:0005737">
    <property type="term" value="C:cytoplasm"/>
    <property type="evidence" value="ECO:0007669"/>
    <property type="project" value="TreeGrafter"/>
</dbReference>
<name>A0A1F5YQU6_9BACT</name>
<dbReference type="SUPFAM" id="SSF53254">
    <property type="entry name" value="Phosphoglycerate mutase-like"/>
    <property type="match status" value="1"/>
</dbReference>
<dbReference type="AlphaFoldDB" id="A0A1F5YQU6"/>
<proteinExistence type="predicted"/>
<dbReference type="InterPro" id="IPR029033">
    <property type="entry name" value="His_PPase_superfam"/>
</dbReference>
<dbReference type="Gene3D" id="3.40.50.1240">
    <property type="entry name" value="Phosphoglycerate mutase-like"/>
    <property type="match status" value="1"/>
</dbReference>
<dbReference type="PANTHER" id="PTHR48100:SF1">
    <property type="entry name" value="HISTIDINE PHOSPHATASE FAMILY PROTEIN-RELATED"/>
    <property type="match status" value="1"/>
</dbReference>
<protein>
    <recommendedName>
        <fullName evidence="3">Phosphoglycerate mutase</fullName>
    </recommendedName>
</protein>
<dbReference type="EMBL" id="MFJA01000062">
    <property type="protein sequence ID" value="OGG02485.1"/>
    <property type="molecule type" value="Genomic_DNA"/>
</dbReference>
<comment type="caution">
    <text evidence="1">The sequence shown here is derived from an EMBL/GenBank/DDBJ whole genome shotgun (WGS) entry which is preliminary data.</text>
</comment>
<dbReference type="CDD" id="cd07067">
    <property type="entry name" value="HP_PGM_like"/>
    <property type="match status" value="1"/>
</dbReference>
<organism evidence="1 2">
    <name type="scientific">Candidatus Gottesmanbacteria bacterium RBG_16_37_8</name>
    <dbReference type="NCBI Taxonomy" id="1798371"/>
    <lineage>
        <taxon>Bacteria</taxon>
        <taxon>Candidatus Gottesmaniibacteriota</taxon>
    </lineage>
</organism>